<dbReference type="Proteomes" id="UP000000768">
    <property type="component" value="Chromosome 6"/>
</dbReference>
<accession>A0A1Z5RCB8</accession>
<protein>
    <submittedName>
        <fullName evidence="1">Uncharacterized protein</fullName>
    </submittedName>
</protein>
<dbReference type="AlphaFoldDB" id="A0A1Z5RCB8"/>
<sequence>MITSAALLSLWKIRNDLCFQRTPWRSMAMLLYRLAMMVQKMGHTLPGGGGGAAAEGGVDQGSRLSGALTSGLEVTDHIWHQWGDGAPAFLTKFSAEAF</sequence>
<dbReference type="EMBL" id="CM000765">
    <property type="protein sequence ID" value="OQU81400.1"/>
    <property type="molecule type" value="Genomic_DNA"/>
</dbReference>
<evidence type="ECO:0000313" key="2">
    <source>
        <dbReference type="Proteomes" id="UP000000768"/>
    </source>
</evidence>
<dbReference type="Gramene" id="OQU81400">
    <property type="protein sequence ID" value="OQU81400"/>
    <property type="gene ID" value="SORBI_3006G052150"/>
</dbReference>
<reference evidence="1 2" key="1">
    <citation type="journal article" date="2009" name="Nature">
        <title>The Sorghum bicolor genome and the diversification of grasses.</title>
        <authorList>
            <person name="Paterson A.H."/>
            <person name="Bowers J.E."/>
            <person name="Bruggmann R."/>
            <person name="Dubchak I."/>
            <person name="Grimwood J."/>
            <person name="Gundlach H."/>
            <person name="Haberer G."/>
            <person name="Hellsten U."/>
            <person name="Mitros T."/>
            <person name="Poliakov A."/>
            <person name="Schmutz J."/>
            <person name="Spannagl M."/>
            <person name="Tang H."/>
            <person name="Wang X."/>
            <person name="Wicker T."/>
            <person name="Bharti A.K."/>
            <person name="Chapman J."/>
            <person name="Feltus F.A."/>
            <person name="Gowik U."/>
            <person name="Grigoriev I.V."/>
            <person name="Lyons E."/>
            <person name="Maher C.A."/>
            <person name="Martis M."/>
            <person name="Narechania A."/>
            <person name="Otillar R.P."/>
            <person name="Penning B.W."/>
            <person name="Salamov A.A."/>
            <person name="Wang Y."/>
            <person name="Zhang L."/>
            <person name="Carpita N.C."/>
            <person name="Freeling M."/>
            <person name="Gingle A.R."/>
            <person name="Hash C.T."/>
            <person name="Keller B."/>
            <person name="Klein P."/>
            <person name="Kresovich S."/>
            <person name="McCann M.C."/>
            <person name="Ming R."/>
            <person name="Peterson D.G."/>
            <person name="Mehboob-ur-Rahman"/>
            <person name="Ware D."/>
            <person name="Westhoff P."/>
            <person name="Mayer K.F."/>
            <person name="Messing J."/>
            <person name="Rokhsar D.S."/>
        </authorList>
    </citation>
    <scope>NUCLEOTIDE SEQUENCE [LARGE SCALE GENOMIC DNA]</scope>
    <source>
        <strain evidence="2">cv. BTx623</strain>
    </source>
</reference>
<dbReference type="InParanoid" id="A0A1Z5RCB8"/>
<proteinExistence type="predicted"/>
<reference evidence="2" key="2">
    <citation type="journal article" date="2018" name="Plant J.">
        <title>The Sorghum bicolor reference genome: improved assembly, gene annotations, a transcriptome atlas, and signatures of genome organization.</title>
        <authorList>
            <person name="McCormick R.F."/>
            <person name="Truong S.K."/>
            <person name="Sreedasyam A."/>
            <person name="Jenkins J."/>
            <person name="Shu S."/>
            <person name="Sims D."/>
            <person name="Kennedy M."/>
            <person name="Amirebrahimi M."/>
            <person name="Weers B.D."/>
            <person name="McKinley B."/>
            <person name="Mattison A."/>
            <person name="Morishige D.T."/>
            <person name="Grimwood J."/>
            <person name="Schmutz J."/>
            <person name="Mullet J.E."/>
        </authorList>
    </citation>
    <scope>NUCLEOTIDE SEQUENCE [LARGE SCALE GENOMIC DNA]</scope>
    <source>
        <strain evidence="2">cv. BTx623</strain>
    </source>
</reference>
<gene>
    <name evidence="1" type="ORF">SORBI_3006G052150</name>
</gene>
<evidence type="ECO:0000313" key="1">
    <source>
        <dbReference type="EMBL" id="OQU81400.1"/>
    </source>
</evidence>
<name>A0A1Z5RCB8_SORBI</name>
<organism evidence="1 2">
    <name type="scientific">Sorghum bicolor</name>
    <name type="common">Sorghum</name>
    <name type="synonym">Sorghum vulgare</name>
    <dbReference type="NCBI Taxonomy" id="4558"/>
    <lineage>
        <taxon>Eukaryota</taxon>
        <taxon>Viridiplantae</taxon>
        <taxon>Streptophyta</taxon>
        <taxon>Embryophyta</taxon>
        <taxon>Tracheophyta</taxon>
        <taxon>Spermatophyta</taxon>
        <taxon>Magnoliopsida</taxon>
        <taxon>Liliopsida</taxon>
        <taxon>Poales</taxon>
        <taxon>Poaceae</taxon>
        <taxon>PACMAD clade</taxon>
        <taxon>Panicoideae</taxon>
        <taxon>Andropogonodae</taxon>
        <taxon>Andropogoneae</taxon>
        <taxon>Sorghinae</taxon>
        <taxon>Sorghum</taxon>
    </lineage>
</organism>
<keyword evidence="2" id="KW-1185">Reference proteome</keyword>